<feature type="binding site" evidence="5">
    <location>
        <position position="29"/>
    </location>
    <ligand>
        <name>Zn(2+)</name>
        <dbReference type="ChEBI" id="CHEBI:29105"/>
        <label>1</label>
        <note>structural</note>
    </ligand>
</feature>
<dbReference type="RefSeq" id="WP_266281640.1">
    <property type="nucleotide sequence ID" value="NZ_JAPKNF010000001.1"/>
</dbReference>
<dbReference type="PANTHER" id="PTHR33337:SF40">
    <property type="entry name" value="CENP-V_GFA DOMAIN-CONTAINING PROTEIN-RELATED"/>
    <property type="match status" value="1"/>
</dbReference>
<feature type="domain" description="CENP-V/GFA" evidence="6">
    <location>
        <begin position="22"/>
        <end position="168"/>
    </location>
</feature>
<evidence type="ECO:0000313" key="7">
    <source>
        <dbReference type="EMBL" id="MDQ0514913.1"/>
    </source>
</evidence>
<dbReference type="PIRSF" id="PIRSF033318">
    <property type="entry name" value="Formald_GSH"/>
    <property type="match status" value="1"/>
</dbReference>
<gene>
    <name evidence="5" type="primary">gfa</name>
    <name evidence="7" type="ORF">QO015_000526</name>
</gene>
<evidence type="ECO:0000256" key="2">
    <source>
        <dbReference type="ARBA" id="ARBA00022723"/>
    </source>
</evidence>
<evidence type="ECO:0000256" key="3">
    <source>
        <dbReference type="ARBA" id="ARBA00022833"/>
    </source>
</evidence>
<dbReference type="EC" id="4.4.1.22" evidence="5"/>
<comment type="caution">
    <text evidence="7">The sequence shown here is derived from an EMBL/GenBank/DDBJ whole genome shotgun (WGS) entry which is preliminary data.</text>
</comment>
<dbReference type="PANTHER" id="PTHR33337">
    <property type="entry name" value="GFA DOMAIN-CONTAINING PROTEIN"/>
    <property type="match status" value="1"/>
</dbReference>
<dbReference type="NCBIfam" id="NF003829">
    <property type="entry name" value="PRK05417.1"/>
    <property type="match status" value="1"/>
</dbReference>
<comment type="cofactor">
    <cofactor evidence="5">
        <name>Zn(2+)</name>
        <dbReference type="ChEBI" id="CHEBI:29105"/>
    </cofactor>
    <text evidence="5">Binds 2 Zn(2+) ions per subunit.</text>
</comment>
<feature type="binding site" evidence="5">
    <location>
        <position position="52"/>
    </location>
    <ligand>
        <name>Zn(2+)</name>
        <dbReference type="ChEBI" id="CHEBI:29105"/>
        <label>2</label>
        <note>catalytic</note>
    </ligand>
</feature>
<evidence type="ECO:0000313" key="8">
    <source>
        <dbReference type="Proteomes" id="UP001223743"/>
    </source>
</evidence>
<comment type="similarity">
    <text evidence="1 5">Belongs to the Gfa family.</text>
</comment>
<comment type="catalytic activity">
    <reaction evidence="5">
        <text>S-(hydroxymethyl)glutathione = glutathione + formaldehyde</text>
        <dbReference type="Rhea" id="RHEA:22488"/>
        <dbReference type="ChEBI" id="CHEBI:16842"/>
        <dbReference type="ChEBI" id="CHEBI:57925"/>
        <dbReference type="ChEBI" id="CHEBI:58758"/>
        <dbReference type="EC" id="4.4.1.22"/>
    </reaction>
</comment>
<feature type="binding site" evidence="5">
    <location>
        <position position="97"/>
    </location>
    <ligand>
        <name>Zn(2+)</name>
        <dbReference type="ChEBI" id="CHEBI:29105"/>
        <label>1</label>
        <note>structural</note>
    </ligand>
</feature>
<feature type="binding site" evidence="5">
    <location>
        <position position="50"/>
    </location>
    <ligand>
        <name>Zn(2+)</name>
        <dbReference type="ChEBI" id="CHEBI:29105"/>
        <label>2</label>
        <note>catalytic</note>
    </ligand>
</feature>
<evidence type="ECO:0000259" key="6">
    <source>
        <dbReference type="PROSITE" id="PS51891"/>
    </source>
</evidence>
<dbReference type="InterPro" id="IPR006913">
    <property type="entry name" value="CENP-V/GFA"/>
</dbReference>
<dbReference type="GO" id="GO:0051907">
    <property type="term" value="F:S-(hydroxymethyl)glutathione synthase activity"/>
    <property type="evidence" value="ECO:0007669"/>
    <property type="project" value="UniProtKB-EC"/>
</dbReference>
<dbReference type="Pfam" id="PF04828">
    <property type="entry name" value="GFA"/>
    <property type="match status" value="1"/>
</dbReference>
<keyword evidence="8" id="KW-1185">Reference proteome</keyword>
<evidence type="ECO:0000256" key="5">
    <source>
        <dbReference type="HAMAP-Rule" id="MF_00723"/>
    </source>
</evidence>
<dbReference type="SUPFAM" id="SSF51316">
    <property type="entry name" value="Mss4-like"/>
    <property type="match status" value="1"/>
</dbReference>
<protein>
    <recommendedName>
        <fullName evidence="5">Glutathione-dependent formaldehyde-activating enzyme</fullName>
        <ecNumber evidence="5">4.4.1.22</ecNumber>
    </recommendedName>
    <alternativeName>
        <fullName evidence="5">S-(hydroxymethyl)glutathione synthase</fullName>
    </alternativeName>
</protein>
<dbReference type="InterPro" id="IPR011057">
    <property type="entry name" value="Mss4-like_sf"/>
</dbReference>
<reference evidence="7 8" key="1">
    <citation type="submission" date="2023-07" db="EMBL/GenBank/DDBJ databases">
        <title>Genomic Encyclopedia of Type Strains, Phase IV (KMG-IV): sequencing the most valuable type-strain genomes for metagenomic binning, comparative biology and taxonomic classification.</title>
        <authorList>
            <person name="Goeker M."/>
        </authorList>
    </citation>
    <scope>NUCLEOTIDE SEQUENCE [LARGE SCALE GENOMIC DNA]</scope>
    <source>
        <strain evidence="7 8">B1-1</strain>
    </source>
</reference>
<dbReference type="PROSITE" id="PS51891">
    <property type="entry name" value="CENP_V_GFA"/>
    <property type="match status" value="1"/>
</dbReference>
<keyword evidence="4 5" id="KW-0456">Lyase</keyword>
<proteinExistence type="inferred from homology"/>
<dbReference type="InterPro" id="IPR014185">
    <property type="entry name" value="Formald_GSH"/>
</dbReference>
<evidence type="ECO:0000256" key="1">
    <source>
        <dbReference type="ARBA" id="ARBA00005495"/>
    </source>
</evidence>
<comment type="function">
    <text evidence="5">Catalyzes the condensation of formaldehyde and glutathione to S-hydroxymethylglutathione.</text>
</comment>
<feature type="binding site" evidence="5">
    <location>
        <position position="31"/>
    </location>
    <ligand>
        <name>Zn(2+)</name>
        <dbReference type="ChEBI" id="CHEBI:29105"/>
        <label>1</label>
        <note>structural</note>
    </ligand>
</feature>
<dbReference type="Gene3D" id="3.90.1590.10">
    <property type="entry name" value="glutathione-dependent formaldehyde- activating enzyme (gfa)"/>
    <property type="match status" value="1"/>
</dbReference>
<dbReference type="HAMAP" id="MF_00723">
    <property type="entry name" value="Formald_GSH"/>
    <property type="match status" value="1"/>
</dbReference>
<feature type="binding site" evidence="5">
    <location>
        <position position="55"/>
    </location>
    <ligand>
        <name>Zn(2+)</name>
        <dbReference type="ChEBI" id="CHEBI:29105"/>
        <label>2</label>
        <note>catalytic</note>
    </ligand>
</feature>
<name>A0ABU0M1T6_9HYPH</name>
<evidence type="ECO:0000256" key="4">
    <source>
        <dbReference type="ARBA" id="ARBA00023239"/>
    </source>
</evidence>
<keyword evidence="3 5" id="KW-0862">Zinc</keyword>
<dbReference type="NCBIfam" id="TIGR02820">
    <property type="entry name" value="formald_GSH"/>
    <property type="match status" value="1"/>
</dbReference>
<sequence>MPDKVRLHPAIDDGVVAGSESFSGGTLTCLCTDRPVKVRIDGQVAHNHACGCTKCWKPAGAIFSIVAVAPTANVHVTENGDKLAVVDPSALIQRHACKACGAHMHGPVERDHAFKGLTFVHTELSKDKGWQAPQFAAFVSSVIESGVPPREMDGIRGRIREVGLEPYDCLSPALMDVLATFAARKAGMLRE</sequence>
<dbReference type="Proteomes" id="UP001223743">
    <property type="component" value="Unassembled WGS sequence"/>
</dbReference>
<comment type="pathway">
    <text evidence="5">One-carbon metabolism; formaldehyde degradation; formate from formaldehyde (glutathione route): step 1/3.</text>
</comment>
<dbReference type="EMBL" id="JAUSWJ010000001">
    <property type="protein sequence ID" value="MDQ0514913.1"/>
    <property type="molecule type" value="Genomic_DNA"/>
</dbReference>
<keyword evidence="2 5" id="KW-0479">Metal-binding</keyword>
<accession>A0ABU0M1T6</accession>
<feature type="binding site" evidence="5">
    <location>
        <position position="100"/>
    </location>
    <ligand>
        <name>Zn(2+)</name>
        <dbReference type="ChEBI" id="CHEBI:29105"/>
        <label>1</label>
        <note>structural</note>
    </ligand>
</feature>
<organism evidence="7 8">
    <name type="scientific">Kaistia geumhonensis</name>
    <dbReference type="NCBI Taxonomy" id="410839"/>
    <lineage>
        <taxon>Bacteria</taxon>
        <taxon>Pseudomonadati</taxon>
        <taxon>Pseudomonadota</taxon>
        <taxon>Alphaproteobacteria</taxon>
        <taxon>Hyphomicrobiales</taxon>
        <taxon>Kaistiaceae</taxon>
        <taxon>Kaistia</taxon>
    </lineage>
</organism>